<keyword evidence="2" id="KW-1185">Reference proteome</keyword>
<proteinExistence type="predicted"/>
<protein>
    <submittedName>
        <fullName evidence="1">Uncharacterized protein</fullName>
    </submittedName>
</protein>
<sequence>TYPFLLQSFLAKFGLEDPNFKKELAAQNILLVEIFHMIKWLVKPQPPKAHRLLIINLFDKLLAAKIGREDLVLDGYIL</sequence>
<gene>
    <name evidence="1" type="ORF">CROQUDRAFT_53639</name>
</gene>
<dbReference type="Proteomes" id="UP000886653">
    <property type="component" value="Unassembled WGS sequence"/>
</dbReference>
<accession>A0A9P6T5S2</accession>
<evidence type="ECO:0000313" key="2">
    <source>
        <dbReference type="Proteomes" id="UP000886653"/>
    </source>
</evidence>
<comment type="caution">
    <text evidence="1">The sequence shown here is derived from an EMBL/GenBank/DDBJ whole genome shotgun (WGS) entry which is preliminary data.</text>
</comment>
<feature type="non-terminal residue" evidence="1">
    <location>
        <position position="1"/>
    </location>
</feature>
<dbReference type="AlphaFoldDB" id="A0A9P6T5S2"/>
<organism evidence="1 2">
    <name type="scientific">Cronartium quercuum f. sp. fusiforme G11</name>
    <dbReference type="NCBI Taxonomy" id="708437"/>
    <lineage>
        <taxon>Eukaryota</taxon>
        <taxon>Fungi</taxon>
        <taxon>Dikarya</taxon>
        <taxon>Basidiomycota</taxon>
        <taxon>Pucciniomycotina</taxon>
        <taxon>Pucciniomycetes</taxon>
        <taxon>Pucciniales</taxon>
        <taxon>Coleosporiaceae</taxon>
        <taxon>Cronartium</taxon>
    </lineage>
</organism>
<evidence type="ECO:0000313" key="1">
    <source>
        <dbReference type="EMBL" id="KAG0140197.1"/>
    </source>
</evidence>
<dbReference type="EMBL" id="MU167466">
    <property type="protein sequence ID" value="KAG0140197.1"/>
    <property type="molecule type" value="Genomic_DNA"/>
</dbReference>
<reference evidence="1" key="1">
    <citation type="submission" date="2013-11" db="EMBL/GenBank/DDBJ databases">
        <title>Genome sequence of the fusiform rust pathogen reveals effectors for host alternation and coevolution with pine.</title>
        <authorList>
            <consortium name="DOE Joint Genome Institute"/>
            <person name="Smith K."/>
            <person name="Pendleton A."/>
            <person name="Kubisiak T."/>
            <person name="Anderson C."/>
            <person name="Salamov A."/>
            <person name="Aerts A."/>
            <person name="Riley R."/>
            <person name="Clum A."/>
            <person name="Lindquist E."/>
            <person name="Ence D."/>
            <person name="Campbell M."/>
            <person name="Kronenberg Z."/>
            <person name="Feau N."/>
            <person name="Dhillon B."/>
            <person name="Hamelin R."/>
            <person name="Burleigh J."/>
            <person name="Smith J."/>
            <person name="Yandell M."/>
            <person name="Nelson C."/>
            <person name="Grigoriev I."/>
            <person name="Davis J."/>
        </authorList>
    </citation>
    <scope>NUCLEOTIDE SEQUENCE</scope>
    <source>
        <strain evidence="1">G11</strain>
    </source>
</reference>
<name>A0A9P6T5S2_9BASI</name>